<evidence type="ECO:0000256" key="2">
    <source>
        <dbReference type="ARBA" id="ARBA00022475"/>
    </source>
</evidence>
<name>A0A1T4QDS5_9GAMM</name>
<keyword evidence="3" id="KW-0812">Transmembrane</keyword>
<evidence type="ECO:0000256" key="6">
    <source>
        <dbReference type="ARBA" id="ARBA00023224"/>
    </source>
</evidence>
<dbReference type="GO" id="GO:0004888">
    <property type="term" value="F:transmembrane signaling receptor activity"/>
    <property type="evidence" value="ECO:0007669"/>
    <property type="project" value="InterPro"/>
</dbReference>
<evidence type="ECO:0000256" key="5">
    <source>
        <dbReference type="ARBA" id="ARBA00023136"/>
    </source>
</evidence>
<dbReference type="STRING" id="64969.SAMN02745127_01865"/>
<evidence type="ECO:0000256" key="8">
    <source>
        <dbReference type="PROSITE-ProRule" id="PRU00284"/>
    </source>
</evidence>
<keyword evidence="5" id="KW-0472">Membrane</keyword>
<dbReference type="SMART" id="SM00304">
    <property type="entry name" value="HAMP"/>
    <property type="match status" value="1"/>
</dbReference>
<dbReference type="PRINTS" id="PR00260">
    <property type="entry name" value="CHEMTRNSDUCR"/>
</dbReference>
<dbReference type="GO" id="GO:0007165">
    <property type="term" value="P:signal transduction"/>
    <property type="evidence" value="ECO:0007669"/>
    <property type="project" value="UniProtKB-KW"/>
</dbReference>
<dbReference type="GO" id="GO:0005886">
    <property type="term" value="C:plasma membrane"/>
    <property type="evidence" value="ECO:0007669"/>
    <property type="project" value="UniProtKB-SubCell"/>
</dbReference>
<keyword evidence="12" id="KW-1185">Reference proteome</keyword>
<feature type="domain" description="HAMP" evidence="10">
    <location>
        <begin position="210"/>
        <end position="262"/>
    </location>
</feature>
<feature type="domain" description="Methyl-accepting transducer" evidence="9">
    <location>
        <begin position="267"/>
        <end position="503"/>
    </location>
</feature>
<dbReference type="PANTHER" id="PTHR32089">
    <property type="entry name" value="METHYL-ACCEPTING CHEMOTAXIS PROTEIN MCPB"/>
    <property type="match status" value="1"/>
</dbReference>
<keyword evidence="2" id="KW-1003">Cell membrane</keyword>
<dbReference type="PANTHER" id="PTHR32089:SF120">
    <property type="entry name" value="METHYL-ACCEPTING CHEMOTAXIS PROTEIN TLPQ"/>
    <property type="match status" value="1"/>
</dbReference>
<sequence>MEIRHWPIARKLTLLIGLLFTTLMLIESNSLYRLYHELLSARKAQVQEQVQSAYSLADHYYKQIPALGEAEAKSQALAAIASLRYGKNGYFWINDLEHKLVMHPIKSSLIGKDMTNAKDASGKLHWQEMVQVVKTQGEGFVEYTYKGPQFDQPKDKASYVKGFKPWGWVIGSGVYLSDVADIFWAAFWESAIFQLILMLVAFLGSWKMVSSITKPLQSMLQTVRYIASGDLTHQIKLDRKDELGQLAKEVDLMTSTLRNTLQEVELAADQLRTHTGEMRYNTEETRSGMDRQFHEVDKLASAMTEMSSTIQEVARHAVETAETTRSAKTEASQSVQELNKTVDAIAQLAQHVGAANSVIGQLSEQTDQIGNVIEVIRGISEQTNLLALNAAIEAARAGEAGRGFAVVADEVRNLASRTQGSTVEIQTIIEQLQLRALDATESMGQSADQAQRSVTQMNHTGGDLNSIVQHINNVNDMSTQIASAAEQQSSVAEEINSNLLGIRSISQDVLERSATITRSSQEIAAMADGLRSRLSRFSLG</sequence>
<dbReference type="InterPro" id="IPR033480">
    <property type="entry name" value="sCache_2"/>
</dbReference>
<evidence type="ECO:0000256" key="7">
    <source>
        <dbReference type="ARBA" id="ARBA00029447"/>
    </source>
</evidence>
<dbReference type="EMBL" id="MTSM01000003">
    <property type="protein sequence ID" value="OPX56500.1"/>
    <property type="molecule type" value="Genomic_DNA"/>
</dbReference>
<dbReference type="Pfam" id="PF17200">
    <property type="entry name" value="sCache_2"/>
    <property type="match status" value="1"/>
</dbReference>
<dbReference type="PROSITE" id="PS50885">
    <property type="entry name" value="HAMP"/>
    <property type="match status" value="1"/>
</dbReference>
<dbReference type="Pfam" id="PF00015">
    <property type="entry name" value="MCPsignal"/>
    <property type="match status" value="1"/>
</dbReference>
<gene>
    <name evidence="11" type="ORF">BTE48_03480</name>
</gene>
<evidence type="ECO:0000313" key="11">
    <source>
        <dbReference type="EMBL" id="OPX56500.1"/>
    </source>
</evidence>
<organism evidence="11 12">
    <name type="scientific">Oceanospirillum multiglobuliferum</name>
    <dbReference type="NCBI Taxonomy" id="64969"/>
    <lineage>
        <taxon>Bacteria</taxon>
        <taxon>Pseudomonadati</taxon>
        <taxon>Pseudomonadota</taxon>
        <taxon>Gammaproteobacteria</taxon>
        <taxon>Oceanospirillales</taxon>
        <taxon>Oceanospirillaceae</taxon>
        <taxon>Oceanospirillum</taxon>
    </lineage>
</organism>
<dbReference type="PROSITE" id="PS50111">
    <property type="entry name" value="CHEMOTAXIS_TRANSDUC_2"/>
    <property type="match status" value="1"/>
</dbReference>
<dbReference type="FunFam" id="1.10.287.950:FF:000001">
    <property type="entry name" value="Methyl-accepting chemotaxis sensory transducer"/>
    <property type="match status" value="1"/>
</dbReference>
<evidence type="ECO:0000256" key="1">
    <source>
        <dbReference type="ARBA" id="ARBA00004651"/>
    </source>
</evidence>
<proteinExistence type="inferred from homology"/>
<dbReference type="Proteomes" id="UP000191418">
    <property type="component" value="Unassembled WGS sequence"/>
</dbReference>
<dbReference type="InterPro" id="IPR004090">
    <property type="entry name" value="Chemotax_Me-accpt_rcpt"/>
</dbReference>
<keyword evidence="6 8" id="KW-0807">Transducer</keyword>
<dbReference type="Gene3D" id="1.10.287.950">
    <property type="entry name" value="Methyl-accepting chemotaxis protein"/>
    <property type="match status" value="1"/>
</dbReference>
<evidence type="ECO:0000256" key="4">
    <source>
        <dbReference type="ARBA" id="ARBA00022989"/>
    </source>
</evidence>
<evidence type="ECO:0000313" key="12">
    <source>
        <dbReference type="Proteomes" id="UP000191418"/>
    </source>
</evidence>
<dbReference type="SMART" id="SM00283">
    <property type="entry name" value="MA"/>
    <property type="match status" value="1"/>
</dbReference>
<dbReference type="Pfam" id="PF00672">
    <property type="entry name" value="HAMP"/>
    <property type="match status" value="1"/>
</dbReference>
<keyword evidence="4" id="KW-1133">Transmembrane helix</keyword>
<comment type="caution">
    <text evidence="11">The sequence shown here is derived from an EMBL/GenBank/DDBJ whole genome shotgun (WGS) entry which is preliminary data.</text>
</comment>
<dbReference type="OrthoDB" id="6376221at2"/>
<dbReference type="CDD" id="cd11386">
    <property type="entry name" value="MCP_signal"/>
    <property type="match status" value="1"/>
</dbReference>
<accession>A0A1T4QDS5</accession>
<evidence type="ECO:0000259" key="10">
    <source>
        <dbReference type="PROSITE" id="PS50885"/>
    </source>
</evidence>
<dbReference type="SUPFAM" id="SSF58104">
    <property type="entry name" value="Methyl-accepting chemotaxis protein (MCP) signaling domain"/>
    <property type="match status" value="1"/>
</dbReference>
<comment type="similarity">
    <text evidence="7">Belongs to the methyl-accepting chemotaxis (MCP) protein family.</text>
</comment>
<dbReference type="InterPro" id="IPR003660">
    <property type="entry name" value="HAMP_dom"/>
</dbReference>
<dbReference type="SMART" id="SM01049">
    <property type="entry name" value="Cache_2"/>
    <property type="match status" value="1"/>
</dbReference>
<protein>
    <recommendedName>
        <fullName evidence="13">Chemotaxis protein</fullName>
    </recommendedName>
</protein>
<dbReference type="GO" id="GO:0006935">
    <property type="term" value="P:chemotaxis"/>
    <property type="evidence" value="ECO:0007669"/>
    <property type="project" value="InterPro"/>
</dbReference>
<dbReference type="AlphaFoldDB" id="A0A1T4QDS5"/>
<comment type="subcellular location">
    <subcellularLocation>
        <location evidence="1">Cell membrane</location>
        <topology evidence="1">Multi-pass membrane protein</topology>
    </subcellularLocation>
</comment>
<evidence type="ECO:0000259" key="9">
    <source>
        <dbReference type="PROSITE" id="PS50111"/>
    </source>
</evidence>
<evidence type="ECO:0000256" key="3">
    <source>
        <dbReference type="ARBA" id="ARBA00022692"/>
    </source>
</evidence>
<dbReference type="CDD" id="cd12912">
    <property type="entry name" value="PDC2_MCP_like"/>
    <property type="match status" value="1"/>
</dbReference>
<dbReference type="RefSeq" id="WP_078745463.1">
    <property type="nucleotide sequence ID" value="NZ_FUXG01000011.1"/>
</dbReference>
<dbReference type="Gene3D" id="3.30.450.20">
    <property type="entry name" value="PAS domain"/>
    <property type="match status" value="1"/>
</dbReference>
<dbReference type="CDD" id="cd06225">
    <property type="entry name" value="HAMP"/>
    <property type="match status" value="1"/>
</dbReference>
<dbReference type="InterPro" id="IPR004089">
    <property type="entry name" value="MCPsignal_dom"/>
</dbReference>
<reference evidence="11 12" key="1">
    <citation type="submission" date="2017-01" db="EMBL/GenBank/DDBJ databases">
        <title>Genome Sequencing of a Marine Spirillum, Oceanospirillum multiglobuliferum ATCC 33336, from Japan.</title>
        <authorList>
            <person name="Carney J.G."/>
            <person name="Trachtenberg A.M."/>
            <person name="Rheaume B.A."/>
            <person name="Linnane J.D."/>
            <person name="Pitts N.L."/>
            <person name="Mykles D.L."/>
            <person name="Maclea K.S."/>
        </authorList>
    </citation>
    <scope>NUCLEOTIDE SEQUENCE [LARGE SCALE GENOMIC DNA]</scope>
    <source>
        <strain evidence="11 12">ATCC 33336</strain>
    </source>
</reference>
<evidence type="ECO:0008006" key="13">
    <source>
        <dbReference type="Google" id="ProtNLM"/>
    </source>
</evidence>